<name>A0A7J7C0W9_TRIWF</name>
<evidence type="ECO:0000256" key="1">
    <source>
        <dbReference type="ARBA" id="ARBA00022741"/>
    </source>
</evidence>
<dbReference type="EMBL" id="JAAARO010000022">
    <property type="protein sequence ID" value="KAF5727738.1"/>
    <property type="molecule type" value="Genomic_DNA"/>
</dbReference>
<dbReference type="GO" id="GO:0005524">
    <property type="term" value="F:ATP binding"/>
    <property type="evidence" value="ECO:0007669"/>
    <property type="project" value="UniProtKB-KW"/>
</dbReference>
<feature type="signal peptide" evidence="3">
    <location>
        <begin position="1"/>
        <end position="20"/>
    </location>
</feature>
<sequence length="266" mass="30233">MAGALFFVFLALSRLMLLPADDGSRNQTHKDCPSFNCGNFGDIRFPFTEQDRPECGLCIVYGCDSDSQKIQLERNGSLYLLENISQALNITIKDERLEKFLTLQDRHCENLNNLVFRNSSSISFSLTPKLDLFNCNSSVSDTLHMDFNYTGCHDYIYYNSINHSLPTIPPQCSLVSLPAKPSQNFGDIFSVLTATFHLKLHVSPACYSCYYRGRGGECQINSKGECPNRRVSVRSKCITDKYDFTRLNFNHSIVIHMFVTLCRLQL</sequence>
<dbReference type="Proteomes" id="UP000593562">
    <property type="component" value="Unassembled WGS sequence"/>
</dbReference>
<reference evidence="4 5" key="1">
    <citation type="journal article" date="2020" name="Nat. Commun.">
        <title>Genome of Tripterygium wilfordii and identification of cytochrome P450 involved in triptolide biosynthesis.</title>
        <authorList>
            <person name="Tu L."/>
            <person name="Su P."/>
            <person name="Zhang Z."/>
            <person name="Gao L."/>
            <person name="Wang J."/>
            <person name="Hu T."/>
            <person name="Zhou J."/>
            <person name="Zhang Y."/>
            <person name="Zhao Y."/>
            <person name="Liu Y."/>
            <person name="Song Y."/>
            <person name="Tong Y."/>
            <person name="Lu Y."/>
            <person name="Yang J."/>
            <person name="Xu C."/>
            <person name="Jia M."/>
            <person name="Peters R.J."/>
            <person name="Huang L."/>
            <person name="Gao W."/>
        </authorList>
    </citation>
    <scope>NUCLEOTIDE SEQUENCE [LARGE SCALE GENOMIC DNA]</scope>
    <source>
        <strain evidence="5">cv. XIE 37</strain>
        <tissue evidence="4">Leaf</tissue>
    </source>
</reference>
<feature type="chain" id="PRO_5029741248" evidence="3">
    <location>
        <begin position="21"/>
        <end position="266"/>
    </location>
</feature>
<evidence type="ECO:0000256" key="3">
    <source>
        <dbReference type="SAM" id="SignalP"/>
    </source>
</evidence>
<evidence type="ECO:0000256" key="2">
    <source>
        <dbReference type="ARBA" id="ARBA00022840"/>
    </source>
</evidence>
<dbReference type="PANTHER" id="PTHR46008:SF2">
    <property type="entry name" value="LEAF RUST 10 DISEASE-RESISTANCE LOCUS RECEPTOR-LIKE PROTEIN KINASE-LIKE 1.4"/>
    <property type="match status" value="1"/>
</dbReference>
<keyword evidence="1" id="KW-0547">Nucleotide-binding</keyword>
<accession>A0A7J7C0W9</accession>
<protein>
    <submittedName>
        <fullName evidence="4">Uncharacterized protein</fullName>
    </submittedName>
</protein>
<evidence type="ECO:0000313" key="4">
    <source>
        <dbReference type="EMBL" id="KAF5727738.1"/>
    </source>
</evidence>
<dbReference type="GO" id="GO:0016301">
    <property type="term" value="F:kinase activity"/>
    <property type="evidence" value="ECO:0007669"/>
    <property type="project" value="TreeGrafter"/>
</dbReference>
<gene>
    <name evidence="4" type="ORF">HS088_TW22G01435</name>
</gene>
<dbReference type="InParanoid" id="A0A7J7C0W9"/>
<organism evidence="4 5">
    <name type="scientific">Tripterygium wilfordii</name>
    <name type="common">Thunder God vine</name>
    <dbReference type="NCBI Taxonomy" id="458696"/>
    <lineage>
        <taxon>Eukaryota</taxon>
        <taxon>Viridiplantae</taxon>
        <taxon>Streptophyta</taxon>
        <taxon>Embryophyta</taxon>
        <taxon>Tracheophyta</taxon>
        <taxon>Spermatophyta</taxon>
        <taxon>Magnoliopsida</taxon>
        <taxon>eudicotyledons</taxon>
        <taxon>Gunneridae</taxon>
        <taxon>Pentapetalae</taxon>
        <taxon>rosids</taxon>
        <taxon>fabids</taxon>
        <taxon>Celastrales</taxon>
        <taxon>Celastraceae</taxon>
        <taxon>Tripterygium</taxon>
    </lineage>
</organism>
<dbReference type="PANTHER" id="PTHR46008">
    <property type="entry name" value="LEAF RUST 10 DISEASE-RESISTANCE LOCUS RECEPTOR-LIKE PROTEIN KINASE-LIKE 1.4"/>
    <property type="match status" value="1"/>
</dbReference>
<proteinExistence type="predicted"/>
<comment type="caution">
    <text evidence="4">The sequence shown here is derived from an EMBL/GenBank/DDBJ whole genome shotgun (WGS) entry which is preliminary data.</text>
</comment>
<keyword evidence="5" id="KW-1185">Reference proteome</keyword>
<keyword evidence="3" id="KW-0732">Signal</keyword>
<keyword evidence="2" id="KW-0067">ATP-binding</keyword>
<dbReference type="AlphaFoldDB" id="A0A7J7C0W9"/>
<evidence type="ECO:0000313" key="5">
    <source>
        <dbReference type="Proteomes" id="UP000593562"/>
    </source>
</evidence>